<comment type="similarity">
    <text evidence="1 2">Belongs to the BioY family.</text>
</comment>
<evidence type="ECO:0000256" key="1">
    <source>
        <dbReference type="ARBA" id="ARBA00010692"/>
    </source>
</evidence>
<accession>A0A1Y5TAE4</accession>
<comment type="subcellular location">
    <subcellularLocation>
        <location evidence="2">Cell membrane</location>
        <topology evidence="2">Multi-pass membrane protein</topology>
    </subcellularLocation>
</comment>
<dbReference type="PANTHER" id="PTHR34295:SF1">
    <property type="entry name" value="BIOTIN TRANSPORTER BIOY"/>
    <property type="match status" value="1"/>
</dbReference>
<dbReference type="Gene3D" id="1.10.1760.20">
    <property type="match status" value="1"/>
</dbReference>
<dbReference type="PANTHER" id="PTHR34295">
    <property type="entry name" value="BIOTIN TRANSPORTER BIOY"/>
    <property type="match status" value="1"/>
</dbReference>
<dbReference type="OrthoDB" id="9803495at2"/>
<reference evidence="4 5" key="1">
    <citation type="submission" date="2017-03" db="EMBL/GenBank/DDBJ databases">
        <authorList>
            <person name="Afonso C.L."/>
            <person name="Miller P.J."/>
            <person name="Scott M.A."/>
            <person name="Spackman E."/>
            <person name="Goraichik I."/>
            <person name="Dimitrov K.M."/>
            <person name="Suarez D.L."/>
            <person name="Swayne D.E."/>
        </authorList>
    </citation>
    <scope>NUCLEOTIDE SEQUENCE [LARGE SCALE GENOMIC DNA]</scope>
    <source>
        <strain evidence="4 5">CECT 8397</strain>
    </source>
</reference>
<keyword evidence="3" id="KW-0812">Transmembrane</keyword>
<name>A0A1Y5TAE4_9RHOB</name>
<keyword evidence="2" id="KW-1003">Cell membrane</keyword>
<protein>
    <recommendedName>
        <fullName evidence="2">Biotin transporter</fullName>
    </recommendedName>
</protein>
<dbReference type="InterPro" id="IPR003784">
    <property type="entry name" value="BioY"/>
</dbReference>
<keyword evidence="2 3" id="KW-0472">Membrane</keyword>
<evidence type="ECO:0000256" key="3">
    <source>
        <dbReference type="SAM" id="Phobius"/>
    </source>
</evidence>
<dbReference type="GO" id="GO:0015225">
    <property type="term" value="F:biotin transmembrane transporter activity"/>
    <property type="evidence" value="ECO:0007669"/>
    <property type="project" value="UniProtKB-UniRule"/>
</dbReference>
<feature type="transmembrane region" description="Helical" evidence="3">
    <location>
        <begin position="106"/>
        <end position="125"/>
    </location>
</feature>
<gene>
    <name evidence="4" type="primary">bioY</name>
    <name evidence="4" type="ORF">PSJ8397_03151</name>
</gene>
<feature type="transmembrane region" description="Helical" evidence="3">
    <location>
        <begin position="78"/>
        <end position="100"/>
    </location>
</feature>
<dbReference type="GO" id="GO:0005886">
    <property type="term" value="C:plasma membrane"/>
    <property type="evidence" value="ECO:0007669"/>
    <property type="project" value="UniProtKB-SubCell"/>
</dbReference>
<organism evidence="4 5">
    <name type="scientific">Pseudooctadecabacter jejudonensis</name>
    <dbReference type="NCBI Taxonomy" id="1391910"/>
    <lineage>
        <taxon>Bacteria</taxon>
        <taxon>Pseudomonadati</taxon>
        <taxon>Pseudomonadota</taxon>
        <taxon>Alphaproteobacteria</taxon>
        <taxon>Rhodobacterales</taxon>
        <taxon>Paracoccaceae</taxon>
        <taxon>Pseudooctadecabacter</taxon>
    </lineage>
</organism>
<dbReference type="RefSeq" id="WP_085865536.1">
    <property type="nucleotide sequence ID" value="NZ_FWFT01000006.1"/>
</dbReference>
<keyword evidence="5" id="KW-1185">Reference proteome</keyword>
<dbReference type="AlphaFoldDB" id="A0A1Y5TAE4"/>
<dbReference type="PIRSF" id="PIRSF016661">
    <property type="entry name" value="BioY"/>
    <property type="match status" value="1"/>
</dbReference>
<sequence length="218" mass="22178">MSTATTNMVLSDRLWDAQGAALWIKRAILLVAGVAALTVSAKIQILTQPVPVTLQMLVVMVIGAAYGPKLGAATVASYIALGLQGLPVFAGAVAGPAYVLGATGGYLLGFMIAAYAVGALASAGWDRSPLRMAAAMAVGILCVYIPGVLWLSAGAALLGAAATAAVSGFVGGEAFTGYGWANWYAYGVKTFIWVDALKLVVAVIAFPAIWKLVGDARG</sequence>
<dbReference type="EMBL" id="FWFT01000006">
    <property type="protein sequence ID" value="SLN59338.1"/>
    <property type="molecule type" value="Genomic_DNA"/>
</dbReference>
<proteinExistence type="inferred from homology"/>
<feature type="transmembrane region" description="Helical" evidence="3">
    <location>
        <begin position="190"/>
        <end position="213"/>
    </location>
</feature>
<feature type="transmembrane region" description="Helical" evidence="3">
    <location>
        <begin position="137"/>
        <end position="170"/>
    </location>
</feature>
<dbReference type="Proteomes" id="UP000193623">
    <property type="component" value="Unassembled WGS sequence"/>
</dbReference>
<evidence type="ECO:0000256" key="2">
    <source>
        <dbReference type="PIRNR" id="PIRNR016661"/>
    </source>
</evidence>
<evidence type="ECO:0000313" key="5">
    <source>
        <dbReference type="Proteomes" id="UP000193623"/>
    </source>
</evidence>
<evidence type="ECO:0000313" key="4">
    <source>
        <dbReference type="EMBL" id="SLN59338.1"/>
    </source>
</evidence>
<keyword evidence="3" id="KW-1133">Transmembrane helix</keyword>
<feature type="transmembrane region" description="Helical" evidence="3">
    <location>
        <begin position="20"/>
        <end position="39"/>
    </location>
</feature>
<keyword evidence="2" id="KW-0813">Transport</keyword>
<dbReference type="Pfam" id="PF02632">
    <property type="entry name" value="BioY"/>
    <property type="match status" value="1"/>
</dbReference>